<reference evidence="4" key="1">
    <citation type="submission" date="2022-12" db="EMBL/GenBank/DDBJ databases">
        <title>Paraconexibacter alkalitolerans sp. nov. and Baekduia alba sp. nov., isolated from soil and emended description of the genera Paraconexibacter (Chun et al., 2020) and Baekduia (An et al., 2020).</title>
        <authorList>
            <person name="Vieira S."/>
            <person name="Huber K.J."/>
            <person name="Geppert A."/>
            <person name="Wolf J."/>
            <person name="Neumann-Schaal M."/>
            <person name="Muesken M."/>
            <person name="Overmann J."/>
        </authorList>
    </citation>
    <scope>NUCLEOTIDE SEQUENCE</scope>
    <source>
        <strain evidence="4">AEG42_29</strain>
    </source>
</reference>
<proteinExistence type="inferred from homology"/>
<dbReference type="InterPro" id="IPR044005">
    <property type="entry name" value="DZR_2"/>
</dbReference>
<dbReference type="KEGG" id="parq:DSM112329_01614"/>
<dbReference type="InterPro" id="IPR000836">
    <property type="entry name" value="PRTase_dom"/>
</dbReference>
<organism evidence="4">
    <name type="scientific">Paraconexibacter sp. AEG42_29</name>
    <dbReference type="NCBI Taxonomy" id="2997339"/>
    <lineage>
        <taxon>Bacteria</taxon>
        <taxon>Bacillati</taxon>
        <taxon>Actinomycetota</taxon>
        <taxon>Thermoleophilia</taxon>
        <taxon>Solirubrobacterales</taxon>
        <taxon>Paraconexibacteraceae</taxon>
        <taxon>Paraconexibacter</taxon>
    </lineage>
</organism>
<dbReference type="SUPFAM" id="SSF53271">
    <property type="entry name" value="PRTase-like"/>
    <property type="match status" value="1"/>
</dbReference>
<protein>
    <recommendedName>
        <fullName evidence="5">ComF family protein</fullName>
    </recommendedName>
</protein>
<dbReference type="PANTHER" id="PTHR47505">
    <property type="entry name" value="DNA UTILIZATION PROTEIN YHGH"/>
    <property type="match status" value="1"/>
</dbReference>
<comment type="similarity">
    <text evidence="1">Belongs to the ComF/GntX family.</text>
</comment>
<dbReference type="Pfam" id="PF00156">
    <property type="entry name" value="Pribosyltran"/>
    <property type="match status" value="1"/>
</dbReference>
<dbReference type="InterPro" id="IPR029057">
    <property type="entry name" value="PRTase-like"/>
</dbReference>
<accession>A0AAU7ATF4</accession>
<dbReference type="Pfam" id="PF18912">
    <property type="entry name" value="DZR_2"/>
    <property type="match status" value="1"/>
</dbReference>
<feature type="domain" description="Phosphoribosyltransferase" evidence="2">
    <location>
        <begin position="171"/>
        <end position="221"/>
    </location>
</feature>
<dbReference type="RefSeq" id="WP_354701302.1">
    <property type="nucleotide sequence ID" value="NZ_CP114014.1"/>
</dbReference>
<evidence type="ECO:0008006" key="5">
    <source>
        <dbReference type="Google" id="ProtNLM"/>
    </source>
</evidence>
<name>A0AAU7ATF4_9ACTN</name>
<evidence type="ECO:0000259" key="2">
    <source>
        <dbReference type="Pfam" id="PF00156"/>
    </source>
</evidence>
<dbReference type="EMBL" id="CP114014">
    <property type="protein sequence ID" value="XAY04777.1"/>
    <property type="molecule type" value="Genomic_DNA"/>
</dbReference>
<evidence type="ECO:0000256" key="1">
    <source>
        <dbReference type="ARBA" id="ARBA00008007"/>
    </source>
</evidence>
<sequence>MLTPLLDLLAPPGCLACGEPGRSPLCGACRRDLRFLNDSGPCPRCALPRRPGGTHHHCPAADAPWRLAWAPVAYTGPATRLVAALKYRGALPCARLMAAQVVAGAPPGLLGPAATLVPVPTHPGRTRRRGYDQADVLARAIAARSGIPVVRCLKRTGAGAVRQQGAGRAERLEAGRIDLRLTRPPPSHVVLVDDVHTTGATLRAAAARLREAGAADVVAVTWARTL</sequence>
<dbReference type="PANTHER" id="PTHR47505:SF1">
    <property type="entry name" value="DNA UTILIZATION PROTEIN YHGH"/>
    <property type="match status" value="1"/>
</dbReference>
<gene>
    <name evidence="4" type="ORF">DSM112329_01614</name>
</gene>
<dbReference type="Gene3D" id="3.40.50.2020">
    <property type="match status" value="1"/>
</dbReference>
<dbReference type="AlphaFoldDB" id="A0AAU7ATF4"/>
<evidence type="ECO:0000313" key="4">
    <source>
        <dbReference type="EMBL" id="XAY04777.1"/>
    </source>
</evidence>
<dbReference type="InterPro" id="IPR051910">
    <property type="entry name" value="ComF/GntX_DNA_util-trans"/>
</dbReference>
<feature type="domain" description="Double zinc ribbon" evidence="3">
    <location>
        <begin position="5"/>
        <end position="58"/>
    </location>
</feature>
<evidence type="ECO:0000259" key="3">
    <source>
        <dbReference type="Pfam" id="PF18912"/>
    </source>
</evidence>